<dbReference type="CDD" id="cd00326">
    <property type="entry name" value="alpha_CA"/>
    <property type="match status" value="1"/>
</dbReference>
<comment type="catalytic activity">
    <reaction evidence="6">
        <text>hydrogencarbonate + H(+) = CO2 + H2O</text>
        <dbReference type="Rhea" id="RHEA:10748"/>
        <dbReference type="ChEBI" id="CHEBI:15377"/>
        <dbReference type="ChEBI" id="CHEBI:15378"/>
        <dbReference type="ChEBI" id="CHEBI:16526"/>
        <dbReference type="ChEBI" id="CHEBI:17544"/>
        <dbReference type="EC" id="4.2.1.1"/>
    </reaction>
</comment>
<dbReference type="EC" id="4.2.1.1" evidence="2"/>
<dbReference type="SUPFAM" id="SSF51069">
    <property type="entry name" value="Carbonic anhydrase"/>
    <property type="match status" value="1"/>
</dbReference>
<accession>A0A388KF39</accession>
<dbReference type="SMART" id="SM01057">
    <property type="entry name" value="Carb_anhydrase"/>
    <property type="match status" value="1"/>
</dbReference>
<evidence type="ECO:0000256" key="7">
    <source>
        <dbReference type="SAM" id="SignalP"/>
    </source>
</evidence>
<evidence type="ECO:0000256" key="2">
    <source>
        <dbReference type="ARBA" id="ARBA00012925"/>
    </source>
</evidence>
<evidence type="ECO:0000256" key="5">
    <source>
        <dbReference type="ARBA" id="ARBA00023239"/>
    </source>
</evidence>
<dbReference type="OrthoDB" id="429145at2759"/>
<feature type="signal peptide" evidence="7">
    <location>
        <begin position="1"/>
        <end position="32"/>
    </location>
</feature>
<dbReference type="EMBL" id="BFEA01000104">
    <property type="protein sequence ID" value="GBG68674.1"/>
    <property type="molecule type" value="Genomic_DNA"/>
</dbReference>
<keyword evidence="3" id="KW-0479">Metal-binding</keyword>
<evidence type="ECO:0000313" key="10">
    <source>
        <dbReference type="Proteomes" id="UP000265515"/>
    </source>
</evidence>
<dbReference type="PROSITE" id="PS51144">
    <property type="entry name" value="ALPHA_CA_2"/>
    <property type="match status" value="1"/>
</dbReference>
<keyword evidence="5" id="KW-0456">Lyase</keyword>
<proteinExistence type="inferred from homology"/>
<dbReference type="Proteomes" id="UP000265515">
    <property type="component" value="Unassembled WGS sequence"/>
</dbReference>
<dbReference type="PANTHER" id="PTHR18952:SF265">
    <property type="entry name" value="CARBONIC ANHYDRASE"/>
    <property type="match status" value="1"/>
</dbReference>
<dbReference type="OMA" id="WIVPTET"/>
<protein>
    <recommendedName>
        <fullName evidence="2">carbonic anhydrase</fullName>
        <ecNumber evidence="2">4.2.1.1</ecNumber>
    </recommendedName>
</protein>
<comment type="similarity">
    <text evidence="1">Belongs to the alpha-carbonic anhydrase family.</text>
</comment>
<dbReference type="Gene3D" id="3.10.200.10">
    <property type="entry name" value="Alpha carbonic anhydrase"/>
    <property type="match status" value="1"/>
</dbReference>
<comment type="caution">
    <text evidence="9">The sequence shown here is derived from an EMBL/GenBank/DDBJ whole genome shotgun (WGS) entry which is preliminary data.</text>
</comment>
<keyword evidence="7" id="KW-0732">Signal</keyword>
<reference evidence="9 10" key="1">
    <citation type="journal article" date="2018" name="Cell">
        <title>The Chara Genome: Secondary Complexity and Implications for Plant Terrestrialization.</title>
        <authorList>
            <person name="Nishiyama T."/>
            <person name="Sakayama H."/>
            <person name="Vries J.D."/>
            <person name="Buschmann H."/>
            <person name="Saint-Marcoux D."/>
            <person name="Ullrich K.K."/>
            <person name="Haas F.B."/>
            <person name="Vanderstraeten L."/>
            <person name="Becker D."/>
            <person name="Lang D."/>
            <person name="Vosolsobe S."/>
            <person name="Rombauts S."/>
            <person name="Wilhelmsson P.K.I."/>
            <person name="Janitza P."/>
            <person name="Kern R."/>
            <person name="Heyl A."/>
            <person name="Rumpler F."/>
            <person name="Villalobos L.I.A.C."/>
            <person name="Clay J.M."/>
            <person name="Skokan R."/>
            <person name="Toyoda A."/>
            <person name="Suzuki Y."/>
            <person name="Kagoshima H."/>
            <person name="Schijlen E."/>
            <person name="Tajeshwar N."/>
            <person name="Catarino B."/>
            <person name="Hetherington A.J."/>
            <person name="Saltykova A."/>
            <person name="Bonnot C."/>
            <person name="Breuninger H."/>
            <person name="Symeonidi A."/>
            <person name="Radhakrishnan G.V."/>
            <person name="Van Nieuwerburgh F."/>
            <person name="Deforce D."/>
            <person name="Chang C."/>
            <person name="Karol K.G."/>
            <person name="Hedrich R."/>
            <person name="Ulvskov P."/>
            <person name="Glockner G."/>
            <person name="Delwiche C.F."/>
            <person name="Petrasek J."/>
            <person name="Van de Peer Y."/>
            <person name="Friml J."/>
            <person name="Beilby M."/>
            <person name="Dolan L."/>
            <person name="Kohara Y."/>
            <person name="Sugano S."/>
            <person name="Fujiyama A."/>
            <person name="Delaux P.-M."/>
            <person name="Quint M."/>
            <person name="TheiBen G."/>
            <person name="Hagemann M."/>
            <person name="Harholt J."/>
            <person name="Dunand C."/>
            <person name="Zachgo S."/>
            <person name="Langdale J."/>
            <person name="Maumus F."/>
            <person name="Straeten D.V.D."/>
            <person name="Gould S.B."/>
            <person name="Rensing S.A."/>
        </authorList>
    </citation>
    <scope>NUCLEOTIDE SEQUENCE [LARGE SCALE GENOMIC DNA]</scope>
    <source>
        <strain evidence="9 10">S276</strain>
    </source>
</reference>
<feature type="domain" description="Alpha-carbonic anhydrase" evidence="8">
    <location>
        <begin position="44"/>
        <end position="320"/>
    </location>
</feature>
<evidence type="ECO:0000259" key="8">
    <source>
        <dbReference type="PROSITE" id="PS51144"/>
    </source>
</evidence>
<dbReference type="InterPro" id="IPR023561">
    <property type="entry name" value="Carbonic_anhydrase_a-class"/>
</dbReference>
<name>A0A388KF39_CHABU</name>
<keyword evidence="10" id="KW-1185">Reference proteome</keyword>
<dbReference type="Gramene" id="GBG68674">
    <property type="protein sequence ID" value="GBG68674"/>
    <property type="gene ID" value="CBR_g3215"/>
</dbReference>
<dbReference type="PANTHER" id="PTHR18952">
    <property type="entry name" value="CARBONIC ANHYDRASE"/>
    <property type="match status" value="1"/>
</dbReference>
<dbReference type="AlphaFoldDB" id="A0A388KF39"/>
<dbReference type="GO" id="GO:0004089">
    <property type="term" value="F:carbonate dehydratase activity"/>
    <property type="evidence" value="ECO:0007669"/>
    <property type="project" value="UniProtKB-EC"/>
</dbReference>
<organism evidence="9 10">
    <name type="scientific">Chara braunii</name>
    <name type="common">Braun's stonewort</name>
    <dbReference type="NCBI Taxonomy" id="69332"/>
    <lineage>
        <taxon>Eukaryota</taxon>
        <taxon>Viridiplantae</taxon>
        <taxon>Streptophyta</taxon>
        <taxon>Charophyceae</taxon>
        <taxon>Charales</taxon>
        <taxon>Characeae</taxon>
        <taxon>Chara</taxon>
    </lineage>
</organism>
<evidence type="ECO:0000256" key="3">
    <source>
        <dbReference type="ARBA" id="ARBA00022723"/>
    </source>
</evidence>
<evidence type="ECO:0000313" key="9">
    <source>
        <dbReference type="EMBL" id="GBG68674.1"/>
    </source>
</evidence>
<dbReference type="InterPro" id="IPR036398">
    <property type="entry name" value="CA_dom_sf"/>
</dbReference>
<dbReference type="InterPro" id="IPR001148">
    <property type="entry name" value="CA_dom"/>
</dbReference>
<sequence>MAGISDHNGGMTRGHTWRALAVATLLFALISASCHVASSQLTDDTFTYDQQGADWQGACTDPTSRFQSPVDIITRNATRVSFLGDIQSRGQYTPSVSGVSLAHNNHTVEISFSEPTNYIQFPMLNVQPYNNSVTWPLNTYTLANLGATQPPVRLVRLELRQCHVHWSSDHDINGQQRDIEFHCVHTAQDPAQRPAVGVWGVFYNRGPKGYKCDPMLESIFSALPMVVQLAPKVKMPVPVSGFSAARFFPQDKTYFHYYPGSLTTPPCSEGLLWYVFRQTKLICQRHFQLITDAITTLNGRGEQNFRDPQSLGGRVMYQSTGN</sequence>
<evidence type="ECO:0000256" key="4">
    <source>
        <dbReference type="ARBA" id="ARBA00022833"/>
    </source>
</evidence>
<feature type="chain" id="PRO_5017266715" description="carbonic anhydrase" evidence="7">
    <location>
        <begin position="33"/>
        <end position="322"/>
    </location>
</feature>
<evidence type="ECO:0000256" key="1">
    <source>
        <dbReference type="ARBA" id="ARBA00010718"/>
    </source>
</evidence>
<dbReference type="GO" id="GO:0008270">
    <property type="term" value="F:zinc ion binding"/>
    <property type="evidence" value="ECO:0007669"/>
    <property type="project" value="InterPro"/>
</dbReference>
<keyword evidence="4" id="KW-0862">Zinc</keyword>
<dbReference type="Pfam" id="PF00194">
    <property type="entry name" value="Carb_anhydrase"/>
    <property type="match status" value="1"/>
</dbReference>
<gene>
    <name evidence="9" type="ORF">CBR_g3215</name>
</gene>
<evidence type="ECO:0000256" key="6">
    <source>
        <dbReference type="ARBA" id="ARBA00048348"/>
    </source>
</evidence>
<dbReference type="STRING" id="69332.A0A388KF39"/>